<feature type="active site" evidence="2">
    <location>
        <position position="44"/>
    </location>
</feature>
<keyword evidence="2 3" id="KW-0436">Ligase</keyword>
<dbReference type="Proteomes" id="UP001549111">
    <property type="component" value="Unassembled WGS sequence"/>
</dbReference>
<dbReference type="Pfam" id="PF13500">
    <property type="entry name" value="AAA_26"/>
    <property type="match status" value="1"/>
</dbReference>
<feature type="binding site" evidence="2">
    <location>
        <position position="123"/>
    </location>
    <ligand>
        <name>Mg(2+)</name>
        <dbReference type="ChEBI" id="CHEBI:18420"/>
    </ligand>
</feature>
<keyword evidence="2" id="KW-0067">ATP-binding</keyword>
<dbReference type="HAMAP" id="MF_00336">
    <property type="entry name" value="BioD"/>
    <property type="match status" value="1"/>
</dbReference>
<evidence type="ECO:0000313" key="4">
    <source>
        <dbReference type="Proteomes" id="UP001549111"/>
    </source>
</evidence>
<dbReference type="RefSeq" id="WP_244954293.1">
    <property type="nucleotide sequence ID" value="NZ_CP035708.1"/>
</dbReference>
<comment type="pathway">
    <text evidence="2">Cofactor biosynthesis; biotin biosynthesis; biotin from 7,8-diaminononanoate: step 1/2.</text>
</comment>
<feature type="binding site" evidence="2">
    <location>
        <begin position="19"/>
        <end position="24"/>
    </location>
    <ligand>
        <name>ATP</name>
        <dbReference type="ChEBI" id="CHEBI:30616"/>
    </ligand>
</feature>
<evidence type="ECO:0000313" key="3">
    <source>
        <dbReference type="EMBL" id="MET3604646.1"/>
    </source>
</evidence>
<evidence type="ECO:0000256" key="2">
    <source>
        <dbReference type="HAMAP-Rule" id="MF_00336"/>
    </source>
</evidence>
<comment type="subunit">
    <text evidence="2">Homodimer.</text>
</comment>
<keyword evidence="4" id="KW-1185">Reference proteome</keyword>
<feature type="binding site" evidence="2">
    <location>
        <begin position="197"/>
        <end position="198"/>
    </location>
    <ligand>
        <name>ATP</name>
        <dbReference type="ChEBI" id="CHEBI:30616"/>
    </ligand>
</feature>
<keyword evidence="2" id="KW-0963">Cytoplasm</keyword>
<comment type="caution">
    <text evidence="2">Lacks conserved residue(s) required for the propagation of feature annotation.</text>
</comment>
<feature type="binding site" evidence="2">
    <location>
        <position position="62"/>
    </location>
    <ligand>
        <name>Mg(2+)</name>
        <dbReference type="ChEBI" id="CHEBI:18420"/>
    </ligand>
</feature>
<feature type="binding site" evidence="2">
    <location>
        <begin position="123"/>
        <end position="126"/>
    </location>
    <ligand>
        <name>ATP</name>
        <dbReference type="ChEBI" id="CHEBI:30616"/>
    </ligand>
</feature>
<dbReference type="InterPro" id="IPR004472">
    <property type="entry name" value="DTB_synth_BioD"/>
</dbReference>
<keyword evidence="2" id="KW-0479">Metal-binding</keyword>
<dbReference type="PANTHER" id="PTHR43210">
    <property type="entry name" value="DETHIOBIOTIN SYNTHETASE"/>
    <property type="match status" value="1"/>
</dbReference>
<protein>
    <recommendedName>
        <fullName evidence="2">ATP-dependent dethiobiotin synthetase BioD</fullName>
        <ecNumber evidence="2">6.3.3.3</ecNumber>
    </recommendedName>
    <alternativeName>
        <fullName evidence="2">DTB synthetase</fullName>
        <shortName evidence="2">DTBS</shortName>
    </alternativeName>
    <alternativeName>
        <fullName evidence="2">Dethiobiotin synthase</fullName>
    </alternativeName>
</protein>
<feature type="binding site" evidence="2">
    <location>
        <position position="23"/>
    </location>
    <ligand>
        <name>Mg(2+)</name>
        <dbReference type="ChEBI" id="CHEBI:18420"/>
    </ligand>
</feature>
<dbReference type="InterPro" id="IPR027417">
    <property type="entry name" value="P-loop_NTPase"/>
</dbReference>
<dbReference type="NCBIfam" id="TIGR00347">
    <property type="entry name" value="bioD"/>
    <property type="match status" value="1"/>
</dbReference>
<dbReference type="GO" id="GO:0004141">
    <property type="term" value="F:dethiobiotin synthase activity"/>
    <property type="evidence" value="ECO:0007669"/>
    <property type="project" value="UniProtKB-EC"/>
</dbReference>
<proteinExistence type="inferred from homology"/>
<evidence type="ECO:0000256" key="1">
    <source>
        <dbReference type="ARBA" id="ARBA00022756"/>
    </source>
</evidence>
<dbReference type="SUPFAM" id="SSF52540">
    <property type="entry name" value="P-loop containing nucleoside triphosphate hydrolases"/>
    <property type="match status" value="1"/>
</dbReference>
<reference evidence="3 4" key="1">
    <citation type="submission" date="2024-06" db="EMBL/GenBank/DDBJ databases">
        <title>Genomic Encyclopedia of Type Strains, Phase IV (KMG-IV): sequencing the most valuable type-strain genomes for metagenomic binning, comparative biology and taxonomic classification.</title>
        <authorList>
            <person name="Goeker M."/>
        </authorList>
    </citation>
    <scope>NUCLEOTIDE SEQUENCE [LARGE SCALE GENOMIC DNA]</scope>
    <source>
        <strain evidence="3 4">D-501</strain>
    </source>
</reference>
<dbReference type="EMBL" id="JBEPLS010000008">
    <property type="protein sequence ID" value="MET3604646.1"/>
    <property type="molecule type" value="Genomic_DNA"/>
</dbReference>
<dbReference type="CDD" id="cd03109">
    <property type="entry name" value="DTBS"/>
    <property type="match status" value="1"/>
</dbReference>
<keyword evidence="2" id="KW-0460">Magnesium</keyword>
<sequence length="242" mass="24768">MRSDQSDLRSVFVIGTDTGVGKSLVSAALLRGAAQAGLRAVGMKPVAAGIDPQPDGSLACGDVLTLQAAGNVAADPALVNPFCLPDPLSPHLAARRAGQRITLAPLVAAHRALLAQADRVIVEGAGGFLVPLDEGDGDGDGDPVPGAPLLTGADLALALGVPLVLVVGLRLGCLNHALLTAEAVRARGLTLAGWVANRIDPAMACADENLDFLRRHIPAPLLADVPHASRWPEGWQPSLFLS</sequence>
<keyword evidence="2" id="KW-0547">Nucleotide-binding</keyword>
<dbReference type="EC" id="6.3.3.3" evidence="2"/>
<feature type="binding site" evidence="2">
    <location>
        <position position="62"/>
    </location>
    <ligand>
        <name>ATP</name>
        <dbReference type="ChEBI" id="CHEBI:30616"/>
    </ligand>
</feature>
<organism evidence="3 4">
    <name type="scientific">Sphaerotilus sulfidivorans</name>
    <dbReference type="NCBI Taxonomy" id="639200"/>
    <lineage>
        <taxon>Bacteria</taxon>
        <taxon>Pseudomonadati</taxon>
        <taxon>Pseudomonadota</taxon>
        <taxon>Betaproteobacteria</taxon>
        <taxon>Burkholderiales</taxon>
        <taxon>Sphaerotilaceae</taxon>
        <taxon>Sphaerotilus</taxon>
    </lineage>
</organism>
<dbReference type="Gene3D" id="3.40.50.300">
    <property type="entry name" value="P-loop containing nucleotide triphosphate hydrolases"/>
    <property type="match status" value="1"/>
</dbReference>
<comment type="similarity">
    <text evidence="2">Belongs to the dethiobiotin synthetase family.</text>
</comment>
<accession>A0ABV2INW6</accession>
<keyword evidence="1 2" id="KW-0093">Biotin biosynthesis</keyword>
<gene>
    <name evidence="2" type="primary">bioD</name>
    <name evidence="3" type="ORF">ABIC99_002462</name>
</gene>
<comment type="catalytic activity">
    <reaction evidence="2">
        <text>(7R,8S)-7,8-diammoniononanoate + CO2 + ATP = (4R,5S)-dethiobiotin + ADP + phosphate + 3 H(+)</text>
        <dbReference type="Rhea" id="RHEA:15805"/>
        <dbReference type="ChEBI" id="CHEBI:15378"/>
        <dbReference type="ChEBI" id="CHEBI:16526"/>
        <dbReference type="ChEBI" id="CHEBI:30616"/>
        <dbReference type="ChEBI" id="CHEBI:43474"/>
        <dbReference type="ChEBI" id="CHEBI:149469"/>
        <dbReference type="ChEBI" id="CHEBI:149473"/>
        <dbReference type="ChEBI" id="CHEBI:456216"/>
        <dbReference type="EC" id="6.3.3.3"/>
    </reaction>
</comment>
<name>A0ABV2INW6_9BURK</name>
<comment type="cofactor">
    <cofactor evidence="2">
        <name>Mg(2+)</name>
        <dbReference type="ChEBI" id="CHEBI:18420"/>
    </cofactor>
</comment>
<dbReference type="PANTHER" id="PTHR43210:SF5">
    <property type="entry name" value="DETHIOBIOTIN SYNTHETASE"/>
    <property type="match status" value="1"/>
</dbReference>
<comment type="subcellular location">
    <subcellularLocation>
        <location evidence="2">Cytoplasm</location>
    </subcellularLocation>
</comment>
<comment type="function">
    <text evidence="2">Catalyzes a mechanistically unusual reaction, the ATP-dependent insertion of CO2 between the N7 and N8 nitrogen atoms of 7,8-diaminopelargonic acid (DAPA, also called 7,8-diammoniononanoate) to form a ureido ring.</text>
</comment>
<dbReference type="PIRSF" id="PIRSF006755">
    <property type="entry name" value="DTB_synth"/>
    <property type="match status" value="1"/>
</dbReference>
<comment type="caution">
    <text evidence="3">The sequence shown here is derived from an EMBL/GenBank/DDBJ whole genome shotgun (WGS) entry which is preliminary data.</text>
</comment>